<reference evidence="7 8" key="1">
    <citation type="submission" date="2019-10" db="EMBL/GenBank/DDBJ databases">
        <title>Assembly and Annotation for the nematode Trichostrongylus colubriformis.</title>
        <authorList>
            <person name="Martin J."/>
        </authorList>
    </citation>
    <scope>NUCLEOTIDE SEQUENCE [LARGE SCALE GENOMIC DNA]</scope>
    <source>
        <strain evidence="7">G859</strain>
        <tissue evidence="7">Whole worm</tissue>
    </source>
</reference>
<protein>
    <submittedName>
        <fullName evidence="7">MFS domain-containing protein</fullName>
    </submittedName>
</protein>
<evidence type="ECO:0000313" key="7">
    <source>
        <dbReference type="EMBL" id="KAK5965283.1"/>
    </source>
</evidence>
<keyword evidence="2 5" id="KW-0812">Transmembrane</keyword>
<proteinExistence type="predicted"/>
<evidence type="ECO:0000259" key="6">
    <source>
        <dbReference type="PROSITE" id="PS50850"/>
    </source>
</evidence>
<dbReference type="EMBL" id="WIXE01024777">
    <property type="protein sequence ID" value="KAK5965283.1"/>
    <property type="molecule type" value="Genomic_DNA"/>
</dbReference>
<dbReference type="AlphaFoldDB" id="A0AAN8IDP0"/>
<feature type="transmembrane region" description="Helical" evidence="5">
    <location>
        <begin position="120"/>
        <end position="141"/>
    </location>
</feature>
<dbReference type="InterPro" id="IPR036259">
    <property type="entry name" value="MFS_trans_sf"/>
</dbReference>
<evidence type="ECO:0000256" key="2">
    <source>
        <dbReference type="ARBA" id="ARBA00022692"/>
    </source>
</evidence>
<keyword evidence="4 5" id="KW-0472">Membrane</keyword>
<keyword evidence="3 5" id="KW-1133">Transmembrane helix</keyword>
<dbReference type="Pfam" id="PF00083">
    <property type="entry name" value="Sugar_tr"/>
    <property type="match status" value="1"/>
</dbReference>
<feature type="transmembrane region" description="Helical" evidence="5">
    <location>
        <begin position="20"/>
        <end position="41"/>
    </location>
</feature>
<feature type="transmembrane region" description="Helical" evidence="5">
    <location>
        <begin position="48"/>
        <end position="70"/>
    </location>
</feature>
<evidence type="ECO:0000256" key="4">
    <source>
        <dbReference type="ARBA" id="ARBA00023136"/>
    </source>
</evidence>
<gene>
    <name evidence="7" type="ORF">GCK32_002023</name>
</gene>
<evidence type="ECO:0000256" key="1">
    <source>
        <dbReference type="ARBA" id="ARBA00004141"/>
    </source>
</evidence>
<dbReference type="Proteomes" id="UP001331761">
    <property type="component" value="Unassembled WGS sequence"/>
</dbReference>
<keyword evidence="8" id="KW-1185">Reference proteome</keyword>
<evidence type="ECO:0000313" key="8">
    <source>
        <dbReference type="Proteomes" id="UP001331761"/>
    </source>
</evidence>
<dbReference type="InterPro" id="IPR020846">
    <property type="entry name" value="MFS_dom"/>
</dbReference>
<dbReference type="GO" id="GO:0016020">
    <property type="term" value="C:membrane"/>
    <property type="evidence" value="ECO:0007669"/>
    <property type="project" value="UniProtKB-SubCell"/>
</dbReference>
<dbReference type="Gene3D" id="1.20.1250.20">
    <property type="entry name" value="MFS general substrate transporter like domains"/>
    <property type="match status" value="1"/>
</dbReference>
<dbReference type="GO" id="GO:0015149">
    <property type="term" value="F:hexose transmembrane transporter activity"/>
    <property type="evidence" value="ECO:0007669"/>
    <property type="project" value="TreeGrafter"/>
</dbReference>
<evidence type="ECO:0000256" key="3">
    <source>
        <dbReference type="ARBA" id="ARBA00022989"/>
    </source>
</evidence>
<feature type="domain" description="Major facilitator superfamily (MFS) profile" evidence="6">
    <location>
        <begin position="1"/>
        <end position="175"/>
    </location>
</feature>
<dbReference type="SUPFAM" id="SSF103473">
    <property type="entry name" value="MFS general substrate transporter"/>
    <property type="match status" value="1"/>
</dbReference>
<name>A0AAN8IDP0_TRICO</name>
<organism evidence="7 8">
    <name type="scientific">Trichostrongylus colubriformis</name>
    <name type="common">Black scour worm</name>
    <dbReference type="NCBI Taxonomy" id="6319"/>
    <lineage>
        <taxon>Eukaryota</taxon>
        <taxon>Metazoa</taxon>
        <taxon>Ecdysozoa</taxon>
        <taxon>Nematoda</taxon>
        <taxon>Chromadorea</taxon>
        <taxon>Rhabditida</taxon>
        <taxon>Rhabditina</taxon>
        <taxon>Rhabditomorpha</taxon>
        <taxon>Strongyloidea</taxon>
        <taxon>Trichostrongylidae</taxon>
        <taxon>Trichostrongylus</taxon>
    </lineage>
</organism>
<comment type="subcellular location">
    <subcellularLocation>
        <location evidence="1">Membrane</location>
        <topology evidence="1">Multi-pass membrane protein</topology>
    </subcellularLocation>
</comment>
<dbReference type="PROSITE" id="PS50850">
    <property type="entry name" value="MFS"/>
    <property type="match status" value="1"/>
</dbReference>
<dbReference type="PANTHER" id="PTHR23503:SF46">
    <property type="entry name" value="MAJOR FACILITATOR SUPERFAMILY (MFS) PROFILE DOMAIN-CONTAINING PROTEIN"/>
    <property type="match status" value="1"/>
</dbReference>
<dbReference type="PANTHER" id="PTHR23503">
    <property type="entry name" value="SOLUTE CARRIER FAMILY 2"/>
    <property type="match status" value="1"/>
</dbReference>
<dbReference type="InterPro" id="IPR045263">
    <property type="entry name" value="GLUT"/>
</dbReference>
<accession>A0AAN8IDP0</accession>
<feature type="transmembrane region" description="Helical" evidence="5">
    <location>
        <begin position="76"/>
        <end position="108"/>
    </location>
</feature>
<dbReference type="InterPro" id="IPR005828">
    <property type="entry name" value="MFS_sugar_transport-like"/>
</dbReference>
<evidence type="ECO:0000256" key="5">
    <source>
        <dbReference type="SAM" id="Phobius"/>
    </source>
</evidence>
<feature type="transmembrane region" description="Helical" evidence="5">
    <location>
        <begin position="147"/>
        <end position="168"/>
    </location>
</feature>
<sequence length="209" mass="23751">MLTSSTVFFRESNIHRHVAEMISALLMVVFTISSVIGSFFVDKYPRRFLVLFSGILSNFFLVLFAIFSLLAHMIPWIKYACIASAVCYCISFGYVFMSMVLGPVSWFVAPELVPVKHKSLVFSLCFGANNVFIAITDFLTITLFQKYGAIVFIPLFTVPSCVCLMFIYRYLPETKGKEIEEIIKEMFIMAKKAPISGEESSRRVRPACY</sequence>
<comment type="caution">
    <text evidence="7">The sequence shown here is derived from an EMBL/GenBank/DDBJ whole genome shotgun (WGS) entry which is preliminary data.</text>
</comment>